<dbReference type="Pfam" id="PF01301">
    <property type="entry name" value="Glyco_hydro_35"/>
    <property type="match status" value="1"/>
</dbReference>
<dbReference type="PRINTS" id="PR00742">
    <property type="entry name" value="GLHYDRLASE35"/>
</dbReference>
<feature type="domain" description="Glycoside hydrolase 35 catalytic" evidence="3">
    <location>
        <begin position="30"/>
        <end position="364"/>
    </location>
</feature>
<dbReference type="InterPro" id="IPR031330">
    <property type="entry name" value="Gly_Hdrlase_35_cat"/>
</dbReference>
<evidence type="ECO:0000259" key="3">
    <source>
        <dbReference type="Pfam" id="PF01301"/>
    </source>
</evidence>
<gene>
    <name evidence="4" type="ORF">J2S57_004736</name>
</gene>
<name>A0ABT9P8G1_9ACTN</name>
<dbReference type="InterPro" id="IPR017853">
    <property type="entry name" value="GH"/>
</dbReference>
<accession>A0ABT9P8G1</accession>
<comment type="similarity">
    <text evidence="1 2">Belongs to the glycosyl hydrolase 35 family.</text>
</comment>
<keyword evidence="5" id="KW-1185">Reference proteome</keyword>
<organism evidence="4 5">
    <name type="scientific">Kineosporia succinea</name>
    <dbReference type="NCBI Taxonomy" id="84632"/>
    <lineage>
        <taxon>Bacteria</taxon>
        <taxon>Bacillati</taxon>
        <taxon>Actinomycetota</taxon>
        <taxon>Actinomycetes</taxon>
        <taxon>Kineosporiales</taxon>
        <taxon>Kineosporiaceae</taxon>
        <taxon>Kineosporia</taxon>
    </lineage>
</organism>
<dbReference type="Gene3D" id="3.20.20.80">
    <property type="entry name" value="Glycosidases"/>
    <property type="match status" value="1"/>
</dbReference>
<comment type="caution">
    <text evidence="4">The sequence shown here is derived from an EMBL/GenBank/DDBJ whole genome shotgun (WGS) entry which is preliminary data.</text>
</comment>
<evidence type="ECO:0000256" key="1">
    <source>
        <dbReference type="ARBA" id="ARBA00009809"/>
    </source>
</evidence>
<evidence type="ECO:0000313" key="4">
    <source>
        <dbReference type="EMBL" id="MDP9828987.1"/>
    </source>
</evidence>
<sequence>MPELVVPAVTGAEKALPMGDARVAVTSRHLTRDGEPWIPVSGELHYSRVPRDRWRERLLLMRSGGVDVVSAYVIWIHHEPERGQARFDGDLDVAAFVRLCSELGLEVVLRLGPWVHGEVRNGGFPDWVQAEPVRHRTDDPAYLDLVRPWFQRLGQEISGAGGLLGLQLENELYTEPGHLLTLKRMALDAGMSAPLWTATAWGGADLPPREVFPLWAGYGDGFWVDASAGWEPNFRAHYFFSHEWDDPGVGADVRGGAAQSARTHDFPPATCELGGGMATTYHRRVVPSALDVAAVGNAKIGSGSVWQGYYMYAGGLNPWASGPVQESHATGYPNDLPFTDYDFHAPIGAAGIPAASHASLRRQHAFLAAFGAGLATMPSTLPPQRPRDLDDTTTLRWAVRSDGRSGFVFVNWHQPHVPLPPCRDVRLHLSLPEGELGIGPVDILAGTVAIWPFGLDLGGVTVHSATASVLTRLPGPVLVLVAEFGIDVELRTSAGDFRFGWRTGGTVDLDGPATVVVLAAGDADRVWVVDGRVLLCDHPLWMDGGVVTVEADREPDLRVLEAGTWKVLEAQPGAAAGRAAPVSVVREREAGDVPRGYGSFDGRASRPDAGQFAGNALVHRLGDVGVPVAGTRRLLEIEWAGDVAHLCVDGSFVADRFWDGTPWMIDLDAIPGAESGRVSVEILPLHPEAEVWLDREAFARRRAVPGPLGRVDAATLSRVTRWRSPAA</sequence>
<evidence type="ECO:0000256" key="2">
    <source>
        <dbReference type="RuleBase" id="RU003679"/>
    </source>
</evidence>
<dbReference type="InterPro" id="IPR001944">
    <property type="entry name" value="Glycoside_Hdrlase_35"/>
</dbReference>
<dbReference type="RefSeq" id="WP_307246743.1">
    <property type="nucleotide sequence ID" value="NZ_JAUSQZ010000001.1"/>
</dbReference>
<dbReference type="PANTHER" id="PTHR23421">
    <property type="entry name" value="BETA-GALACTOSIDASE RELATED"/>
    <property type="match status" value="1"/>
</dbReference>
<evidence type="ECO:0000313" key="5">
    <source>
        <dbReference type="Proteomes" id="UP001235712"/>
    </source>
</evidence>
<dbReference type="Proteomes" id="UP001235712">
    <property type="component" value="Unassembled WGS sequence"/>
</dbReference>
<protein>
    <recommendedName>
        <fullName evidence="3">Glycoside hydrolase 35 catalytic domain-containing protein</fullName>
    </recommendedName>
</protein>
<proteinExistence type="inferred from homology"/>
<dbReference type="SUPFAM" id="SSF51445">
    <property type="entry name" value="(Trans)glycosidases"/>
    <property type="match status" value="1"/>
</dbReference>
<dbReference type="EMBL" id="JAUSQZ010000001">
    <property type="protein sequence ID" value="MDP9828987.1"/>
    <property type="molecule type" value="Genomic_DNA"/>
</dbReference>
<reference evidence="4 5" key="1">
    <citation type="submission" date="2023-07" db="EMBL/GenBank/DDBJ databases">
        <title>Sequencing the genomes of 1000 actinobacteria strains.</title>
        <authorList>
            <person name="Klenk H.-P."/>
        </authorList>
    </citation>
    <scope>NUCLEOTIDE SEQUENCE [LARGE SCALE GENOMIC DNA]</scope>
    <source>
        <strain evidence="4 5">DSM 44388</strain>
    </source>
</reference>